<evidence type="ECO:0000313" key="3">
    <source>
        <dbReference type="Proteomes" id="UP000799302"/>
    </source>
</evidence>
<sequence length="379" mass="43126">MPRLPAARRPKSPDLATLEFIEAAHLEQFEKAPEVLQATYPDLFLRKHFLKDYELDKTITPNPIAIPNLNILACKELEKLAETIPDLSTYHVPYQREGVFAIGWEKQKVIEVANEAARPAKVERSEKASAEAAELRKLRQFYKDHHEHHQSNVVTKAKTSAKDLLIMAKSIAIAQTLNDPEAINSYVGSYVLERTSDRPSDKPSGELTLDVHSTDSAVLTGTFKFRDDQLRPVTMLMAFSESDLEKYRNPQHPEYDNQAPGGTKDAGQDELATNTTERELENSESRKRKRIQNGTDSPRKCWRQNFFPERPKRTLLHMIWYPHPLGKDDMTEKHGSFIFSTATATFEAEIDRRAVGKSKDYLFKGWRVDTQAGATIFGT</sequence>
<protein>
    <submittedName>
        <fullName evidence="2">Uncharacterized protein</fullName>
    </submittedName>
</protein>
<dbReference type="AlphaFoldDB" id="A0A6A6UAB9"/>
<dbReference type="Proteomes" id="UP000799302">
    <property type="component" value="Unassembled WGS sequence"/>
</dbReference>
<evidence type="ECO:0000313" key="2">
    <source>
        <dbReference type="EMBL" id="KAF2668546.1"/>
    </source>
</evidence>
<accession>A0A6A6UAB9</accession>
<evidence type="ECO:0000256" key="1">
    <source>
        <dbReference type="SAM" id="MobiDB-lite"/>
    </source>
</evidence>
<keyword evidence="3" id="KW-1185">Reference proteome</keyword>
<feature type="region of interest" description="Disordered" evidence="1">
    <location>
        <begin position="247"/>
        <end position="299"/>
    </location>
</feature>
<dbReference type="EMBL" id="MU004236">
    <property type="protein sequence ID" value="KAF2668546.1"/>
    <property type="molecule type" value="Genomic_DNA"/>
</dbReference>
<feature type="compositionally biased region" description="Basic and acidic residues" evidence="1">
    <location>
        <begin position="276"/>
        <end position="285"/>
    </location>
</feature>
<gene>
    <name evidence="2" type="ORF">BT63DRAFT_456186</name>
</gene>
<proteinExistence type="predicted"/>
<reference evidence="2" key="1">
    <citation type="journal article" date="2020" name="Stud. Mycol.">
        <title>101 Dothideomycetes genomes: a test case for predicting lifestyles and emergence of pathogens.</title>
        <authorList>
            <person name="Haridas S."/>
            <person name="Albert R."/>
            <person name="Binder M."/>
            <person name="Bloem J."/>
            <person name="Labutti K."/>
            <person name="Salamov A."/>
            <person name="Andreopoulos B."/>
            <person name="Baker S."/>
            <person name="Barry K."/>
            <person name="Bills G."/>
            <person name="Bluhm B."/>
            <person name="Cannon C."/>
            <person name="Castanera R."/>
            <person name="Culley D."/>
            <person name="Daum C."/>
            <person name="Ezra D."/>
            <person name="Gonzalez J."/>
            <person name="Henrissat B."/>
            <person name="Kuo A."/>
            <person name="Liang C."/>
            <person name="Lipzen A."/>
            <person name="Lutzoni F."/>
            <person name="Magnuson J."/>
            <person name="Mondo S."/>
            <person name="Nolan M."/>
            <person name="Ohm R."/>
            <person name="Pangilinan J."/>
            <person name="Park H.-J."/>
            <person name="Ramirez L."/>
            <person name="Alfaro M."/>
            <person name="Sun H."/>
            <person name="Tritt A."/>
            <person name="Yoshinaga Y."/>
            <person name="Zwiers L.-H."/>
            <person name="Turgeon B."/>
            <person name="Goodwin S."/>
            <person name="Spatafora J."/>
            <person name="Crous P."/>
            <person name="Grigoriev I."/>
        </authorList>
    </citation>
    <scope>NUCLEOTIDE SEQUENCE</scope>
    <source>
        <strain evidence="2">CBS 115976</strain>
    </source>
</reference>
<organism evidence="2 3">
    <name type="scientific">Microthyrium microscopicum</name>
    <dbReference type="NCBI Taxonomy" id="703497"/>
    <lineage>
        <taxon>Eukaryota</taxon>
        <taxon>Fungi</taxon>
        <taxon>Dikarya</taxon>
        <taxon>Ascomycota</taxon>
        <taxon>Pezizomycotina</taxon>
        <taxon>Dothideomycetes</taxon>
        <taxon>Dothideomycetes incertae sedis</taxon>
        <taxon>Microthyriales</taxon>
        <taxon>Microthyriaceae</taxon>
        <taxon>Microthyrium</taxon>
    </lineage>
</organism>
<name>A0A6A6UAB9_9PEZI</name>